<dbReference type="RefSeq" id="WP_141980171.1">
    <property type="nucleotide sequence ID" value="NZ_VFPP01000001.1"/>
</dbReference>
<evidence type="ECO:0000256" key="1">
    <source>
        <dbReference type="SAM" id="SignalP"/>
    </source>
</evidence>
<organism evidence="2 3">
    <name type="scientific">Saccharothrix saharensis</name>
    <dbReference type="NCBI Taxonomy" id="571190"/>
    <lineage>
        <taxon>Bacteria</taxon>
        <taxon>Bacillati</taxon>
        <taxon>Actinomycetota</taxon>
        <taxon>Actinomycetes</taxon>
        <taxon>Pseudonocardiales</taxon>
        <taxon>Pseudonocardiaceae</taxon>
        <taxon>Saccharothrix</taxon>
    </lineage>
</organism>
<proteinExistence type="predicted"/>
<evidence type="ECO:0000313" key="3">
    <source>
        <dbReference type="Proteomes" id="UP000316628"/>
    </source>
</evidence>
<keyword evidence="1" id="KW-0732">Signal</keyword>
<evidence type="ECO:0000313" key="2">
    <source>
        <dbReference type="EMBL" id="TQM82328.1"/>
    </source>
</evidence>
<keyword evidence="3" id="KW-1185">Reference proteome</keyword>
<name>A0A543JHK3_9PSEU</name>
<reference evidence="2 3" key="1">
    <citation type="submission" date="2019-06" db="EMBL/GenBank/DDBJ databases">
        <title>Sequencing the genomes of 1000 actinobacteria strains.</title>
        <authorList>
            <person name="Klenk H.-P."/>
        </authorList>
    </citation>
    <scope>NUCLEOTIDE SEQUENCE [LARGE SCALE GENOMIC DNA]</scope>
    <source>
        <strain evidence="2 3">DSM 45456</strain>
    </source>
</reference>
<gene>
    <name evidence="2" type="ORF">FHX81_4732</name>
</gene>
<dbReference type="EMBL" id="VFPP01000001">
    <property type="protein sequence ID" value="TQM82328.1"/>
    <property type="molecule type" value="Genomic_DNA"/>
</dbReference>
<dbReference type="Proteomes" id="UP000316628">
    <property type="component" value="Unassembled WGS sequence"/>
</dbReference>
<protein>
    <submittedName>
        <fullName evidence="2">Uncharacterized protein</fullName>
    </submittedName>
</protein>
<comment type="caution">
    <text evidence="2">The sequence shown here is derived from an EMBL/GenBank/DDBJ whole genome shotgun (WGS) entry which is preliminary data.</text>
</comment>
<feature type="signal peptide" evidence="1">
    <location>
        <begin position="1"/>
        <end position="26"/>
    </location>
</feature>
<sequence>MRILGKLAVAAGATAVILLAAPAANASSMDAVPRTSPLAAVQKVVGSVLGGVTSGLGGGALGGATGGLGGGALGGLGG</sequence>
<dbReference type="AlphaFoldDB" id="A0A543JHK3"/>
<accession>A0A543JHK3</accession>
<feature type="chain" id="PRO_5022112209" evidence="1">
    <location>
        <begin position="27"/>
        <end position="78"/>
    </location>
</feature>